<feature type="chain" id="PRO_5021490417" evidence="7">
    <location>
        <begin position="29"/>
        <end position="303"/>
    </location>
</feature>
<feature type="compositionally biased region" description="Basic and acidic residues" evidence="6">
    <location>
        <begin position="213"/>
        <end position="222"/>
    </location>
</feature>
<organism evidence="9 10">
    <name type="scientific">Lates calcarifer</name>
    <name type="common">Barramundi</name>
    <name type="synonym">Holocentrus calcarifer</name>
    <dbReference type="NCBI Taxonomy" id="8187"/>
    <lineage>
        <taxon>Eukaryota</taxon>
        <taxon>Metazoa</taxon>
        <taxon>Chordata</taxon>
        <taxon>Craniata</taxon>
        <taxon>Vertebrata</taxon>
        <taxon>Euteleostomi</taxon>
        <taxon>Actinopterygii</taxon>
        <taxon>Neopterygii</taxon>
        <taxon>Teleostei</taxon>
        <taxon>Neoteleostei</taxon>
        <taxon>Acanthomorphata</taxon>
        <taxon>Carangaria</taxon>
        <taxon>Carangaria incertae sedis</taxon>
        <taxon>Centropomidae</taxon>
        <taxon>Lates</taxon>
    </lineage>
</organism>
<reference evidence="9" key="2">
    <citation type="submission" date="2025-08" db="UniProtKB">
        <authorList>
            <consortium name="Ensembl"/>
        </authorList>
    </citation>
    <scope>IDENTIFICATION</scope>
</reference>
<dbReference type="GO" id="GO:0005634">
    <property type="term" value="C:nucleus"/>
    <property type="evidence" value="ECO:0007669"/>
    <property type="project" value="UniProtKB-SubCell"/>
</dbReference>
<sequence length="303" mass="34580">MCRETLFSLRPLLSFCCGLLVGFIPVQDDIIVQAEGRKYCINILHEIHSLHAYTSAQAVATECLKDQMWHILQSACSQFGFFSLYFALPDIRTCDHYVVYFLAEAEHGYASMPPFISSRERESLKRKSKSKKNTSSRSTHNEMEKNRRAHLRLCLERLKSLVPLGPDANRHTTLSLLMKAKDHIKRLEESDRRAQHTLEQLQREQRHLRRRLEQLGVERTRMDSTGSTLSSDKSDSDQEDLDVDVEGTDYLLGDLEWSTSSVSDSGDERGSLRSSCSDEGYSSASLQRLQDTQERAKQLGCSL</sequence>
<dbReference type="PANTHER" id="PTHR11969:SF18">
    <property type="entry name" value="MAX DIMERIZATION PROTEIN 1"/>
    <property type="match status" value="1"/>
</dbReference>
<evidence type="ECO:0000256" key="7">
    <source>
        <dbReference type="SAM" id="SignalP"/>
    </source>
</evidence>
<dbReference type="STRING" id="8187.ENSLCAP00010034876"/>
<dbReference type="GO" id="GO:0046983">
    <property type="term" value="F:protein dimerization activity"/>
    <property type="evidence" value="ECO:0007669"/>
    <property type="project" value="InterPro"/>
</dbReference>
<dbReference type="SUPFAM" id="SSF47459">
    <property type="entry name" value="HLH, helix-loop-helix DNA-binding domain"/>
    <property type="match status" value="1"/>
</dbReference>
<dbReference type="AlphaFoldDB" id="A0A4W6EC98"/>
<evidence type="ECO:0000256" key="6">
    <source>
        <dbReference type="SAM" id="MobiDB-lite"/>
    </source>
</evidence>
<dbReference type="GO" id="GO:0000122">
    <property type="term" value="P:negative regulation of transcription by RNA polymerase II"/>
    <property type="evidence" value="ECO:0007669"/>
    <property type="project" value="InterPro"/>
</dbReference>
<comment type="subcellular location">
    <subcellularLocation>
        <location evidence="1">Nucleus</location>
    </subcellularLocation>
</comment>
<dbReference type="Gene3D" id="4.10.280.10">
    <property type="entry name" value="Helix-loop-helix DNA-binding domain"/>
    <property type="match status" value="1"/>
</dbReference>
<dbReference type="PANTHER" id="PTHR11969">
    <property type="entry name" value="MAX DIMERIZATION, MAD"/>
    <property type="match status" value="1"/>
</dbReference>
<evidence type="ECO:0000256" key="3">
    <source>
        <dbReference type="ARBA" id="ARBA00023125"/>
    </source>
</evidence>
<reference evidence="9" key="3">
    <citation type="submission" date="2025-09" db="UniProtKB">
        <authorList>
            <consortium name="Ensembl"/>
        </authorList>
    </citation>
    <scope>IDENTIFICATION</scope>
</reference>
<dbReference type="PROSITE" id="PS50888">
    <property type="entry name" value="BHLH"/>
    <property type="match status" value="1"/>
</dbReference>
<feature type="region of interest" description="Disordered" evidence="6">
    <location>
        <begin position="213"/>
        <end position="241"/>
    </location>
</feature>
<dbReference type="InterPro" id="IPR036638">
    <property type="entry name" value="HLH_DNA-bd_sf"/>
</dbReference>
<accession>A0A4W6EC98</accession>
<dbReference type="Pfam" id="PF00010">
    <property type="entry name" value="HLH"/>
    <property type="match status" value="1"/>
</dbReference>
<evidence type="ECO:0000313" key="10">
    <source>
        <dbReference type="Proteomes" id="UP000314980"/>
    </source>
</evidence>
<dbReference type="GO" id="GO:0000981">
    <property type="term" value="F:DNA-binding transcription factor activity, RNA polymerase II-specific"/>
    <property type="evidence" value="ECO:0007669"/>
    <property type="project" value="TreeGrafter"/>
</dbReference>
<proteinExistence type="predicted"/>
<reference evidence="10" key="1">
    <citation type="submission" date="2015-09" db="EMBL/GenBank/DDBJ databases">
        <authorList>
            <person name="Sai Rama Sridatta P."/>
        </authorList>
    </citation>
    <scope>NUCLEOTIDE SEQUENCE [LARGE SCALE GENOMIC DNA]</scope>
</reference>
<dbReference type="GeneTree" id="ENSGT00940000159446"/>
<dbReference type="Ensembl" id="ENSLCAT00010035693.1">
    <property type="protein sequence ID" value="ENSLCAP00010034876.1"/>
    <property type="gene ID" value="ENSLCAG00010016360.1"/>
</dbReference>
<dbReference type="InterPro" id="IPR040157">
    <property type="entry name" value="MXD1_bHLHzip"/>
</dbReference>
<keyword evidence="5" id="KW-0539">Nucleus</keyword>
<evidence type="ECO:0000256" key="4">
    <source>
        <dbReference type="ARBA" id="ARBA00023163"/>
    </source>
</evidence>
<keyword evidence="10" id="KW-1185">Reference proteome</keyword>
<keyword evidence="2" id="KW-0805">Transcription regulation</keyword>
<dbReference type="InterPro" id="IPR011598">
    <property type="entry name" value="bHLH_dom"/>
</dbReference>
<feature type="domain" description="BHLH" evidence="8">
    <location>
        <begin position="135"/>
        <end position="187"/>
    </location>
</feature>
<evidence type="ECO:0000259" key="8">
    <source>
        <dbReference type="PROSITE" id="PS50888"/>
    </source>
</evidence>
<feature type="region of interest" description="Disordered" evidence="6">
    <location>
        <begin position="258"/>
        <end position="303"/>
    </location>
</feature>
<feature type="signal peptide" evidence="7">
    <location>
        <begin position="1"/>
        <end position="28"/>
    </location>
</feature>
<gene>
    <name evidence="9" type="primary">MXD1</name>
    <name evidence="9" type="synonym">mxd1</name>
</gene>
<evidence type="ECO:0000256" key="5">
    <source>
        <dbReference type="ARBA" id="ARBA00023242"/>
    </source>
</evidence>
<protein>
    <submittedName>
        <fullName evidence="9">MAX dimerization protein 1</fullName>
    </submittedName>
</protein>
<dbReference type="SMART" id="SM00353">
    <property type="entry name" value="HLH"/>
    <property type="match status" value="1"/>
</dbReference>
<dbReference type="FunCoup" id="A0A4W6EC98">
    <property type="interactions" value="395"/>
</dbReference>
<dbReference type="Proteomes" id="UP000314980">
    <property type="component" value="Unassembled WGS sequence"/>
</dbReference>
<evidence type="ECO:0000256" key="2">
    <source>
        <dbReference type="ARBA" id="ARBA00023015"/>
    </source>
</evidence>
<evidence type="ECO:0000313" key="9">
    <source>
        <dbReference type="Ensembl" id="ENSLCAP00010034876.1"/>
    </source>
</evidence>
<feature type="compositionally biased region" description="Polar residues" evidence="6">
    <location>
        <begin position="272"/>
        <end position="290"/>
    </location>
</feature>
<keyword evidence="4" id="KW-0804">Transcription</keyword>
<evidence type="ECO:0000256" key="1">
    <source>
        <dbReference type="ARBA" id="ARBA00004123"/>
    </source>
</evidence>
<keyword evidence="3" id="KW-0238">DNA-binding</keyword>
<name>A0A4W6EC98_LATCA</name>
<feature type="region of interest" description="Disordered" evidence="6">
    <location>
        <begin position="120"/>
        <end position="146"/>
    </location>
</feature>
<keyword evidence="7" id="KW-0732">Signal</keyword>
<dbReference type="GO" id="GO:0000978">
    <property type="term" value="F:RNA polymerase II cis-regulatory region sequence-specific DNA binding"/>
    <property type="evidence" value="ECO:0007669"/>
    <property type="project" value="TreeGrafter"/>
</dbReference>
<dbReference type="InParanoid" id="A0A4W6EC98"/>
<dbReference type="CDD" id="cd18931">
    <property type="entry name" value="bHLHzip_Mad1"/>
    <property type="match status" value="1"/>
</dbReference>